<keyword evidence="2" id="KW-1185">Reference proteome</keyword>
<feature type="non-terminal residue" evidence="1">
    <location>
        <position position="140"/>
    </location>
</feature>
<gene>
    <name evidence="1" type="ORF">RPERSI_LOCUS5158</name>
</gene>
<feature type="non-terminal residue" evidence="1">
    <location>
        <position position="1"/>
    </location>
</feature>
<reference evidence="1" key="1">
    <citation type="submission" date="2021-06" db="EMBL/GenBank/DDBJ databases">
        <authorList>
            <person name="Kallberg Y."/>
            <person name="Tangrot J."/>
            <person name="Rosling A."/>
        </authorList>
    </citation>
    <scope>NUCLEOTIDE SEQUENCE</scope>
    <source>
        <strain evidence="1">MA461A</strain>
    </source>
</reference>
<dbReference type="Proteomes" id="UP000789920">
    <property type="component" value="Unassembled WGS sequence"/>
</dbReference>
<evidence type="ECO:0000313" key="1">
    <source>
        <dbReference type="EMBL" id="CAG8581372.1"/>
    </source>
</evidence>
<dbReference type="EMBL" id="CAJVQC010007594">
    <property type="protein sequence ID" value="CAG8581372.1"/>
    <property type="molecule type" value="Genomic_DNA"/>
</dbReference>
<evidence type="ECO:0000313" key="2">
    <source>
        <dbReference type="Proteomes" id="UP000789920"/>
    </source>
</evidence>
<proteinExistence type="predicted"/>
<accession>A0ACA9MDZ2</accession>
<organism evidence="1 2">
    <name type="scientific">Racocetra persica</name>
    <dbReference type="NCBI Taxonomy" id="160502"/>
    <lineage>
        <taxon>Eukaryota</taxon>
        <taxon>Fungi</taxon>
        <taxon>Fungi incertae sedis</taxon>
        <taxon>Mucoromycota</taxon>
        <taxon>Glomeromycotina</taxon>
        <taxon>Glomeromycetes</taxon>
        <taxon>Diversisporales</taxon>
        <taxon>Gigasporaceae</taxon>
        <taxon>Racocetra</taxon>
    </lineage>
</organism>
<sequence>ELSKIKGNECDWVNEGIIMISWIGAQSIQSTVLGVQIRVQYYDTGSHSWDVFLVAPSPGLENRSKYIAQVFSSPPENSTMILSGNRTIPEKNTLDIERITNSLDNHTTFMIRNILNKYTQQMLLDWLDKTYCGQYDFVYL</sequence>
<name>A0ACA9MDZ2_9GLOM</name>
<protein>
    <submittedName>
        <fullName evidence="1">6323_t:CDS:1</fullName>
    </submittedName>
</protein>
<comment type="caution">
    <text evidence="1">The sequence shown here is derived from an EMBL/GenBank/DDBJ whole genome shotgun (WGS) entry which is preliminary data.</text>
</comment>